<dbReference type="Proteomes" id="UP001634393">
    <property type="component" value="Unassembled WGS sequence"/>
</dbReference>
<evidence type="ECO:0000313" key="2">
    <source>
        <dbReference type="Proteomes" id="UP001634393"/>
    </source>
</evidence>
<reference evidence="1 2" key="1">
    <citation type="submission" date="2024-12" db="EMBL/GenBank/DDBJ databases">
        <title>The unique morphological basis and parallel evolutionary history of personate flowers in Penstemon.</title>
        <authorList>
            <person name="Depatie T.H."/>
            <person name="Wessinger C.A."/>
        </authorList>
    </citation>
    <scope>NUCLEOTIDE SEQUENCE [LARGE SCALE GENOMIC DNA]</scope>
    <source>
        <strain evidence="1">WTNN_2</strain>
        <tissue evidence="1">Leaf</tissue>
    </source>
</reference>
<sequence length="85" mass="9332">MKIILRLCILMFTNSLIGIKAVFNIFSFSEKKPINLALAKFNKSKPAINISKPSIKKSKPAIKKSNSAAVDILFSQSLNSSIPSH</sequence>
<comment type="caution">
    <text evidence="1">The sequence shown here is derived from an EMBL/GenBank/DDBJ whole genome shotgun (WGS) entry which is preliminary data.</text>
</comment>
<gene>
    <name evidence="1" type="ORF">ACJIZ3_023545</name>
</gene>
<proteinExistence type="predicted"/>
<protein>
    <submittedName>
        <fullName evidence="1">Uncharacterized protein</fullName>
    </submittedName>
</protein>
<organism evidence="1 2">
    <name type="scientific">Penstemon smallii</name>
    <dbReference type="NCBI Taxonomy" id="265156"/>
    <lineage>
        <taxon>Eukaryota</taxon>
        <taxon>Viridiplantae</taxon>
        <taxon>Streptophyta</taxon>
        <taxon>Embryophyta</taxon>
        <taxon>Tracheophyta</taxon>
        <taxon>Spermatophyta</taxon>
        <taxon>Magnoliopsida</taxon>
        <taxon>eudicotyledons</taxon>
        <taxon>Gunneridae</taxon>
        <taxon>Pentapetalae</taxon>
        <taxon>asterids</taxon>
        <taxon>lamiids</taxon>
        <taxon>Lamiales</taxon>
        <taxon>Plantaginaceae</taxon>
        <taxon>Cheloneae</taxon>
        <taxon>Penstemon</taxon>
    </lineage>
</organism>
<evidence type="ECO:0000313" key="1">
    <source>
        <dbReference type="EMBL" id="KAL3838954.1"/>
    </source>
</evidence>
<dbReference type="EMBL" id="JBJXBP010000003">
    <property type="protein sequence ID" value="KAL3838954.1"/>
    <property type="molecule type" value="Genomic_DNA"/>
</dbReference>
<accession>A0ABD3TPD7</accession>
<dbReference type="AlphaFoldDB" id="A0ABD3TPD7"/>
<name>A0ABD3TPD7_9LAMI</name>
<keyword evidence="2" id="KW-1185">Reference proteome</keyword>